<reference evidence="1" key="1">
    <citation type="submission" date="2020-04" db="EMBL/GenBank/DDBJ databases">
        <authorList>
            <person name="Chiriac C."/>
            <person name="Salcher M."/>
            <person name="Ghai R."/>
            <person name="Kavagutti S V."/>
        </authorList>
    </citation>
    <scope>NUCLEOTIDE SEQUENCE</scope>
</reference>
<dbReference type="Gene3D" id="3.40.50.300">
    <property type="entry name" value="P-loop containing nucleotide triphosphate hydrolases"/>
    <property type="match status" value="1"/>
</dbReference>
<dbReference type="EMBL" id="LR798336">
    <property type="protein sequence ID" value="CAB5224978.1"/>
    <property type="molecule type" value="Genomic_DNA"/>
</dbReference>
<dbReference type="EMBL" id="LR796712">
    <property type="protein sequence ID" value="CAB4160626.1"/>
    <property type="molecule type" value="Genomic_DNA"/>
</dbReference>
<evidence type="ECO:0008006" key="3">
    <source>
        <dbReference type="Google" id="ProtNLM"/>
    </source>
</evidence>
<proteinExistence type="predicted"/>
<evidence type="ECO:0000313" key="2">
    <source>
        <dbReference type="EMBL" id="CAB5224978.1"/>
    </source>
</evidence>
<organism evidence="1">
    <name type="scientific">uncultured Caudovirales phage</name>
    <dbReference type="NCBI Taxonomy" id="2100421"/>
    <lineage>
        <taxon>Viruses</taxon>
        <taxon>Duplodnaviria</taxon>
        <taxon>Heunggongvirae</taxon>
        <taxon>Uroviricota</taxon>
        <taxon>Caudoviricetes</taxon>
        <taxon>Peduoviridae</taxon>
        <taxon>Maltschvirus</taxon>
        <taxon>Maltschvirus maltsch</taxon>
    </lineage>
</organism>
<sequence>MIISPQINPTEELRYRLLGSFLEFTRYFYKIRTGRKFEISQPFGRESHHIAIARGLTKCFNGEIKKLLINVPPRYGKTEMIIQYIAWCLARYADAKFIYVSYSKTLATKQTATIREIINLQEYQRLFPQVKLSEDTQAKDNFNTTAGGSVYAAGAGGSITGFGAGISNCDRFGGCIVIDDIIKPEDADSDVVREGRNEWYQNTLISRKNGPNVPIIYIGQRVNEADLAGVLLEGFDGDVWDKIILPGLENNLPLHPAIHTLDDLLKMEKTAPYMFSAQIQQNPIPAGGAIFKRDYFVLKDEIPPNIITTFITADTSETEHTYNDATAFSFWGVYQIIQEGITTPVYAIHWIDCVQIWCEPKDLKQNFLNFWGDCCRYKIKPQYCFIEKKSTGTTLVSVLKDMVGINAIEVDRSNKLCKTTRFLNCQPFATSHRISITSGARHTQMCLDHMVKITANDSHRYDDIADTLADAVQLALIEERFNPAEERPTVNLYGGHRTVLGG</sequence>
<protein>
    <recommendedName>
        <fullName evidence="3">Archaeophage PsiM2, terminase large subunit</fullName>
    </recommendedName>
</protein>
<name>A0A6J5NSI5_9CAUD</name>
<dbReference type="InterPro" id="IPR027417">
    <property type="entry name" value="P-loop_NTPase"/>
</dbReference>
<evidence type="ECO:0000313" key="1">
    <source>
        <dbReference type="EMBL" id="CAB4160626.1"/>
    </source>
</evidence>
<gene>
    <name evidence="1" type="ORF">UFOVP733_3</name>
    <name evidence="2" type="ORF">UFOVP743_56</name>
</gene>
<accession>A0A6J5NSI5</accession>